<gene>
    <name evidence="1" type="ORF">EX30DRAFT_349291</name>
</gene>
<evidence type="ECO:0000313" key="1">
    <source>
        <dbReference type="EMBL" id="TGZ80764.1"/>
    </source>
</evidence>
<reference evidence="1 2" key="1">
    <citation type="submission" date="2019-04" db="EMBL/GenBank/DDBJ databases">
        <title>Comparative genomics and transcriptomics to analyze fruiting body development in filamentous ascomycetes.</title>
        <authorList>
            <consortium name="DOE Joint Genome Institute"/>
            <person name="Lutkenhaus R."/>
            <person name="Traeger S."/>
            <person name="Breuer J."/>
            <person name="Kuo A."/>
            <person name="Lipzen A."/>
            <person name="Pangilinan J."/>
            <person name="Dilworth D."/>
            <person name="Sandor L."/>
            <person name="Poggeler S."/>
            <person name="Barry K."/>
            <person name="Grigoriev I.V."/>
            <person name="Nowrousian M."/>
        </authorList>
    </citation>
    <scope>NUCLEOTIDE SEQUENCE [LARGE SCALE GENOMIC DNA]</scope>
    <source>
        <strain evidence="1 2">CBS 389.68</strain>
    </source>
</reference>
<proteinExistence type="predicted"/>
<dbReference type="Proteomes" id="UP000298138">
    <property type="component" value="Unassembled WGS sequence"/>
</dbReference>
<evidence type="ECO:0000313" key="2">
    <source>
        <dbReference type="Proteomes" id="UP000298138"/>
    </source>
</evidence>
<protein>
    <submittedName>
        <fullName evidence="1">Uncharacterized protein</fullName>
    </submittedName>
</protein>
<dbReference type="AlphaFoldDB" id="A0A4S2MW43"/>
<keyword evidence="2" id="KW-1185">Reference proteome</keyword>
<dbReference type="EMBL" id="ML220123">
    <property type="protein sequence ID" value="TGZ80764.1"/>
    <property type="molecule type" value="Genomic_DNA"/>
</dbReference>
<accession>A0A4S2MW43</accession>
<name>A0A4S2MW43_9PEZI</name>
<sequence>MRIQGRDTFPSTKASMMAAVQEEWDKLEPSDFNMYIDEISERIAESLYLLGQLIGGPRRDRLAGTQVDTYRPEVRLGGEGERVLASSASQAMYHVSWMVVNCRVDVSVSVSVLEMHFDGWDGKPFEAPGPRDDTTTNTSKKQTHLAQQIQQPLSERLWLRTAHGYLAAASARKVACALKWDHGVELLISMSMARSSFILDVSGVTTARTADRGCHTGGVEPCMEGD</sequence>
<organism evidence="1 2">
    <name type="scientific">Ascodesmis nigricans</name>
    <dbReference type="NCBI Taxonomy" id="341454"/>
    <lineage>
        <taxon>Eukaryota</taxon>
        <taxon>Fungi</taxon>
        <taxon>Dikarya</taxon>
        <taxon>Ascomycota</taxon>
        <taxon>Pezizomycotina</taxon>
        <taxon>Pezizomycetes</taxon>
        <taxon>Pezizales</taxon>
        <taxon>Ascodesmidaceae</taxon>
        <taxon>Ascodesmis</taxon>
    </lineage>
</organism>
<dbReference type="InParanoid" id="A0A4S2MW43"/>